<dbReference type="Proteomes" id="UP000092730">
    <property type="component" value="Chromosome 1"/>
</dbReference>
<evidence type="ECO:0000259" key="8">
    <source>
        <dbReference type="Pfam" id="PF04118"/>
    </source>
</evidence>
<dbReference type="GO" id="GO:0006895">
    <property type="term" value="P:Golgi to endosome transport"/>
    <property type="evidence" value="ECO:0007669"/>
    <property type="project" value="InterPro"/>
</dbReference>
<keyword evidence="4" id="KW-0333">Golgi apparatus</keyword>
<dbReference type="Pfam" id="PF04118">
    <property type="entry name" value="Dopey_N"/>
    <property type="match status" value="1"/>
</dbReference>
<dbReference type="Pfam" id="PF24598">
    <property type="entry name" value="DOP1_C"/>
    <property type="match status" value="1"/>
</dbReference>
<evidence type="ECO:0000259" key="10">
    <source>
        <dbReference type="Pfam" id="PF24598"/>
    </source>
</evidence>
<feature type="domain" description="DOP1-like C-terminal" evidence="10">
    <location>
        <begin position="1108"/>
        <end position="1562"/>
    </location>
</feature>
<dbReference type="PANTHER" id="PTHR14042">
    <property type="entry name" value="DOPEY-RELATED"/>
    <property type="match status" value="1"/>
</dbReference>
<dbReference type="InterPro" id="IPR056458">
    <property type="entry name" value="TPR_DOP1_M"/>
</dbReference>
<dbReference type="InterPro" id="IPR040314">
    <property type="entry name" value="DOP1"/>
</dbReference>
<keyword evidence="2" id="KW-0813">Transport</keyword>
<evidence type="ECO:0000256" key="5">
    <source>
        <dbReference type="ARBA" id="ARBA00023136"/>
    </source>
</evidence>
<dbReference type="GO" id="GO:0005802">
    <property type="term" value="C:trans-Golgi network"/>
    <property type="evidence" value="ECO:0007669"/>
    <property type="project" value="TreeGrafter"/>
</dbReference>
<reference evidence="11" key="2">
    <citation type="submission" date="2024-02" db="EMBL/GenBank/DDBJ databases">
        <title>Comparative genomics of Cryptococcus and Kwoniella reveals pathogenesis evolution and contrasting modes of karyotype evolution via chromosome fusion or intercentromeric recombination.</title>
        <authorList>
            <person name="Coelho M.A."/>
            <person name="David-Palma M."/>
            <person name="Shea T."/>
            <person name="Bowers K."/>
            <person name="McGinley-Smith S."/>
            <person name="Mohammad A.W."/>
            <person name="Gnirke A."/>
            <person name="Yurkov A.M."/>
            <person name="Nowrousian M."/>
            <person name="Sun S."/>
            <person name="Cuomo C.A."/>
            <person name="Heitman J."/>
        </authorList>
    </citation>
    <scope>NUCLEOTIDE SEQUENCE</scope>
    <source>
        <strain evidence="11">CBS 10118</strain>
    </source>
</reference>
<dbReference type="GO" id="GO:0000139">
    <property type="term" value="C:Golgi membrane"/>
    <property type="evidence" value="ECO:0007669"/>
    <property type="project" value="UniProtKB-SubCell"/>
</dbReference>
<keyword evidence="12" id="KW-1185">Reference proteome</keyword>
<dbReference type="InterPro" id="IPR007249">
    <property type="entry name" value="DOP1_N"/>
</dbReference>
<evidence type="ECO:0008006" key="13">
    <source>
        <dbReference type="Google" id="ProtNLM"/>
    </source>
</evidence>
<protein>
    <recommendedName>
        <fullName evidence="13">Dopey N-terminal domain-containing protein</fullName>
    </recommendedName>
</protein>
<feature type="domain" description="DOP1-like middle TPR" evidence="9">
    <location>
        <begin position="391"/>
        <end position="492"/>
    </location>
</feature>
<proteinExistence type="inferred from homology"/>
<feature type="compositionally biased region" description="Low complexity" evidence="7">
    <location>
        <begin position="10"/>
        <end position="22"/>
    </location>
</feature>
<dbReference type="GO" id="GO:0015031">
    <property type="term" value="P:protein transport"/>
    <property type="evidence" value="ECO:0007669"/>
    <property type="project" value="UniProtKB-KW"/>
</dbReference>
<dbReference type="PANTHER" id="PTHR14042:SF24">
    <property type="entry name" value="PROTEIN DOPEY-1 HOMOLOG"/>
    <property type="match status" value="1"/>
</dbReference>
<reference evidence="11" key="1">
    <citation type="submission" date="2013-07" db="EMBL/GenBank/DDBJ databases">
        <authorList>
            <consortium name="The Broad Institute Genome Sequencing Platform"/>
            <person name="Cuomo C."/>
            <person name="Litvintseva A."/>
            <person name="Chen Y."/>
            <person name="Heitman J."/>
            <person name="Sun S."/>
            <person name="Springer D."/>
            <person name="Dromer F."/>
            <person name="Young S.K."/>
            <person name="Zeng Q."/>
            <person name="Gargeya S."/>
            <person name="Fitzgerald M."/>
            <person name="Abouelleil A."/>
            <person name="Alvarado L."/>
            <person name="Berlin A.M."/>
            <person name="Chapman S.B."/>
            <person name="Dewar J."/>
            <person name="Goldberg J."/>
            <person name="Griggs A."/>
            <person name="Gujja S."/>
            <person name="Hansen M."/>
            <person name="Howarth C."/>
            <person name="Imamovic A."/>
            <person name="Larimer J."/>
            <person name="McCowan C."/>
            <person name="Murphy C."/>
            <person name="Pearson M."/>
            <person name="Priest M."/>
            <person name="Roberts A."/>
            <person name="Saif S."/>
            <person name="Shea T."/>
            <person name="Sykes S."/>
            <person name="Wortman J."/>
            <person name="Nusbaum C."/>
            <person name="Birren B."/>
        </authorList>
    </citation>
    <scope>NUCLEOTIDE SEQUENCE</scope>
    <source>
        <strain evidence="11">CBS 10118</strain>
    </source>
</reference>
<keyword evidence="5" id="KW-0472">Membrane</keyword>
<evidence type="ECO:0000256" key="7">
    <source>
        <dbReference type="SAM" id="MobiDB-lite"/>
    </source>
</evidence>
<comment type="subcellular location">
    <subcellularLocation>
        <location evidence="1">Golgi apparatus membrane</location>
        <topology evidence="1">Peripheral membrane protein</topology>
    </subcellularLocation>
</comment>
<gene>
    <name evidence="11" type="ORF">I302_101980</name>
</gene>
<feature type="domain" description="DOP1 N-terminal" evidence="8">
    <location>
        <begin position="98"/>
        <end position="381"/>
    </location>
</feature>
<evidence type="ECO:0000256" key="4">
    <source>
        <dbReference type="ARBA" id="ARBA00023034"/>
    </source>
</evidence>
<dbReference type="GeneID" id="30205063"/>
<name>A0AAJ8K3A5_9TREE</name>
<dbReference type="GO" id="GO:0005829">
    <property type="term" value="C:cytosol"/>
    <property type="evidence" value="ECO:0007669"/>
    <property type="project" value="GOC"/>
</dbReference>
<evidence type="ECO:0000256" key="2">
    <source>
        <dbReference type="ARBA" id="ARBA00022448"/>
    </source>
</evidence>
<evidence type="ECO:0000256" key="6">
    <source>
        <dbReference type="ARBA" id="ARBA00046326"/>
    </source>
</evidence>
<feature type="compositionally biased region" description="Basic residues" evidence="7">
    <location>
        <begin position="36"/>
        <end position="46"/>
    </location>
</feature>
<feature type="compositionally biased region" description="Polar residues" evidence="7">
    <location>
        <begin position="55"/>
        <end position="78"/>
    </location>
</feature>
<dbReference type="InterPro" id="IPR056457">
    <property type="entry name" value="DOP1_C"/>
</dbReference>
<dbReference type="EMBL" id="CP144541">
    <property type="protein sequence ID" value="WVW80007.1"/>
    <property type="molecule type" value="Genomic_DNA"/>
</dbReference>
<evidence type="ECO:0000256" key="1">
    <source>
        <dbReference type="ARBA" id="ARBA00004395"/>
    </source>
</evidence>
<dbReference type="RefSeq" id="XP_065725471.1">
    <property type="nucleotide sequence ID" value="XM_065869399.1"/>
</dbReference>
<evidence type="ECO:0000313" key="12">
    <source>
        <dbReference type="Proteomes" id="UP000092730"/>
    </source>
</evidence>
<dbReference type="GO" id="GO:0005768">
    <property type="term" value="C:endosome"/>
    <property type="evidence" value="ECO:0007669"/>
    <property type="project" value="TreeGrafter"/>
</dbReference>
<sequence>MPNLPALNEPTPAAAGSSSLPSSPRPESPNPDSTKPPRRRGSHGRLTKLIAPGRSRSTSNASQISINQEDSGGSSGRTTPEVRRRAGKAATTSLLATDAKYKKFAQLVDKSLQAFESVNEWADFISFLSRLLKTLHSPSPPYPEIPRKLIVSKRLAQCLNPALPAGVHQRALDVYAYIFSIIGVEGLKRDLLIWSSGLFPFFQYATTSVRPILINIYETYYLPLGSDLRPATKALILAFLPGMEEETGDFFDKILSLLDKVSGAVTASFFLKTIFLILISSPTSRLSALNYLSRRLLKPPEQGDCDVGLMIRGVSAALGDENVLVRRNGLDLLLRILRLDEPLFKDADHKDQETLMRAASGVLLQKELSLSRRVYTWLLGPGEGPEEQIVHFQKHGLELLSTTLLRDMQTLGTAMDGADAQRPFKIFLSFLDKWEVGSALSESLAIPALRAIKNATSSSTGVLPEEVIGTALAVYEAIEPIILWKLLYASVRAELDARDSDSNTLTDDASREAFRLAVQMLHIISPDTFSKASSAATETETESTSVSDLLYSTDSRPHLAHEKISTDILPRIALTSFDICQHALTNHWNEPESLLDATSIASTLLDYEAPTLALVDGERWLSSLVQALAKLFRYLRPDAAQYHIRAVELLWEYNQMAELHTLENVIARRMTAVPLNSAGFDAFGILWRLTDSISTLFKFGGQGLSKACHSTEIRQSIHPTLIQRVDAAFPNATSYLEVLVSLLIRYINTEASPSIRKVTCLIVRVQSSAAELLQTIVSRGDVSQHQLVNLKISLVANLSSAIQQKRMTLQSKLLHLLHSAISASSTSKSLNHRRSPSLTERPPLDAEFEVNVVKLIIEAVLSTGNLPVLQHWIDFVLMTLPQLSTARNGLLQALSECFAQQLRYLSIHIDSVYIRSDASVKDEKLFVTDAEVVMILNALERVLVILTSGPGVKHDDMSRQGDGEKGLLGLMSGVFTVEAPADDPLKAEYPRYLDDAIHALLVSWTITKPTSSPSAASSSKVQTYEKIRSRVNKVLEKTFKSQPLGVITSCIHVWATNSSEITDSAIFDCVDVLTPSAERLVEIVCQAVSGKSGRTSSEFRADPAYLAFLEAYISRLEAPIAVQVWTTLFTFSKDFIGSIGSSSARTQLFLVFKCLTALALTVSKTSALEDRRLRRDLQDTYAKILDLVVTNSAKISEAGLWSRMTSGTASPGDIDKVDAEQGLEQIYDFLSVSVIPNLRALLVDADRVNAACSGVMVTIVTPAFKKQQVEKSTIRLLMEITKIPSAHKTWRAQIADVFNDSRFFRQKSEDDIGYWKTLICGLMDSDKERFTDLLGKITSASSANIFSNRDQEMLVKSLNLRRLSFILLAAENNHYLVQLPAIQEKLVEMLRSSQLSPRVHSEVYLCLRVLMIRISPQHLTNFWPVILTELLRIFELTMDDPPEDGSEELQLVLAACKFLDLLLVIQSEDFQVHQWMFITDTTDAIYPAEGCSPEALMDCLSNILADGQRGSDHSNDQILLSEQNESAPRKPSLSSVTTLNSIYQLQPFFSRASIDTFEGVFGGMGVDWEAVEEGLSREIFQL</sequence>
<dbReference type="SUPFAM" id="SSF48371">
    <property type="entry name" value="ARM repeat"/>
    <property type="match status" value="1"/>
</dbReference>
<organism evidence="11 12">
    <name type="scientific">Kwoniella bestiolae CBS 10118</name>
    <dbReference type="NCBI Taxonomy" id="1296100"/>
    <lineage>
        <taxon>Eukaryota</taxon>
        <taxon>Fungi</taxon>
        <taxon>Dikarya</taxon>
        <taxon>Basidiomycota</taxon>
        <taxon>Agaricomycotina</taxon>
        <taxon>Tremellomycetes</taxon>
        <taxon>Tremellales</taxon>
        <taxon>Cryptococcaceae</taxon>
        <taxon>Kwoniella</taxon>
    </lineage>
</organism>
<feature type="region of interest" description="Disordered" evidence="7">
    <location>
        <begin position="1"/>
        <end position="90"/>
    </location>
</feature>
<dbReference type="Pfam" id="PF24597">
    <property type="entry name" value="TPR_DOP1_M"/>
    <property type="match status" value="1"/>
</dbReference>
<dbReference type="InterPro" id="IPR016024">
    <property type="entry name" value="ARM-type_fold"/>
</dbReference>
<evidence type="ECO:0000313" key="11">
    <source>
        <dbReference type="EMBL" id="WVW80007.1"/>
    </source>
</evidence>
<dbReference type="KEGG" id="kbi:30205063"/>
<evidence type="ECO:0000259" key="9">
    <source>
        <dbReference type="Pfam" id="PF24597"/>
    </source>
</evidence>
<keyword evidence="3" id="KW-0653">Protein transport</keyword>
<comment type="similarity">
    <text evidence="6">Belongs to the DOP1 family.</text>
</comment>
<accession>A0AAJ8K3A5</accession>
<evidence type="ECO:0000256" key="3">
    <source>
        <dbReference type="ARBA" id="ARBA00022927"/>
    </source>
</evidence>